<reference evidence="3 4" key="1">
    <citation type="submission" date="2020-08" db="EMBL/GenBank/DDBJ databases">
        <title>Sequencing the genomes of 1000 actinobacteria strains.</title>
        <authorList>
            <person name="Klenk H.-P."/>
        </authorList>
    </citation>
    <scope>NUCLEOTIDE SEQUENCE [LARGE SCALE GENOMIC DNA]</scope>
    <source>
        <strain evidence="3 4">DSM 45809</strain>
    </source>
</reference>
<feature type="domain" description="Ig-like" evidence="2">
    <location>
        <begin position="195"/>
        <end position="216"/>
    </location>
</feature>
<dbReference type="Gene3D" id="2.60.40.10">
    <property type="entry name" value="Immunoglobulins"/>
    <property type="match status" value="2"/>
</dbReference>
<dbReference type="Pfam" id="PF12245">
    <property type="entry name" value="Big_3_2"/>
    <property type="match status" value="1"/>
</dbReference>
<dbReference type="Pfam" id="PF17957">
    <property type="entry name" value="Big_7"/>
    <property type="match status" value="1"/>
</dbReference>
<feature type="signal peptide" evidence="1">
    <location>
        <begin position="1"/>
        <end position="26"/>
    </location>
</feature>
<dbReference type="InterPro" id="IPR022038">
    <property type="entry name" value="Ig-like_bact"/>
</dbReference>
<evidence type="ECO:0000313" key="4">
    <source>
        <dbReference type="Proteomes" id="UP000546162"/>
    </source>
</evidence>
<comment type="caution">
    <text evidence="3">The sequence shown here is derived from an EMBL/GenBank/DDBJ whole genome shotgun (WGS) entry which is preliminary data.</text>
</comment>
<accession>A0A7W7M5Q7</accession>
<keyword evidence="1" id="KW-0732">Signal</keyword>
<name>A0A7W7M5Q7_9ACTN</name>
<gene>
    <name evidence="3" type="ORF">BJY16_001399</name>
</gene>
<evidence type="ECO:0000313" key="3">
    <source>
        <dbReference type="EMBL" id="MBB4737940.1"/>
    </source>
</evidence>
<sequence length="306" mass="32928">MRRRTAALSTITALATGLTLTAPAQAAEPAATDVDGPAISMSFPQADGYVSVHRPFSIHATDPDDIDRIELSLNGQPAGTVPLTGWDRNQVVLDPATPNGPLAVTVQAYDRLGNVSELTRTVVVDNDQPVFTGTPGGYFLRGTVTVSVTGLRDATGPAYLSAYFGNHLAVAGTPESPWTVQLNTTEVQDGGKILTWEVTDKAGNLTQLQRQVCVDNTAPAKVTWLKAPKNKAKLRGKVTIKADAADPFGISRVQLLVNGKVAATDAQRRYSFTLNPKKYGKKFTVQLRAYDQAGNVKYSTKRTYRR</sequence>
<evidence type="ECO:0000259" key="2">
    <source>
        <dbReference type="Pfam" id="PF12245"/>
    </source>
</evidence>
<dbReference type="AlphaFoldDB" id="A0A7W7M5Q7"/>
<dbReference type="GO" id="GO:0005975">
    <property type="term" value="P:carbohydrate metabolic process"/>
    <property type="evidence" value="ECO:0007669"/>
    <property type="project" value="UniProtKB-ARBA"/>
</dbReference>
<dbReference type="EMBL" id="JACHNB010000001">
    <property type="protein sequence ID" value="MBB4737940.1"/>
    <property type="molecule type" value="Genomic_DNA"/>
</dbReference>
<dbReference type="Proteomes" id="UP000546162">
    <property type="component" value="Unassembled WGS sequence"/>
</dbReference>
<evidence type="ECO:0000256" key="1">
    <source>
        <dbReference type="SAM" id="SignalP"/>
    </source>
</evidence>
<dbReference type="InterPro" id="IPR013783">
    <property type="entry name" value="Ig-like_fold"/>
</dbReference>
<proteinExistence type="predicted"/>
<dbReference type="RefSeq" id="WP_185038287.1">
    <property type="nucleotide sequence ID" value="NZ_BAABFG010000005.1"/>
</dbReference>
<organism evidence="3 4">
    <name type="scientific">Actinoplanes octamycinicus</name>
    <dbReference type="NCBI Taxonomy" id="135948"/>
    <lineage>
        <taxon>Bacteria</taxon>
        <taxon>Bacillati</taxon>
        <taxon>Actinomycetota</taxon>
        <taxon>Actinomycetes</taxon>
        <taxon>Micromonosporales</taxon>
        <taxon>Micromonosporaceae</taxon>
        <taxon>Actinoplanes</taxon>
    </lineage>
</organism>
<feature type="chain" id="PRO_5031532093" description="Ig-like domain-containing protein" evidence="1">
    <location>
        <begin position="27"/>
        <end position="306"/>
    </location>
</feature>
<protein>
    <recommendedName>
        <fullName evidence="2">Ig-like domain-containing protein</fullName>
    </recommendedName>
</protein>
<keyword evidence="4" id="KW-1185">Reference proteome</keyword>